<reference evidence="1" key="1">
    <citation type="journal article" date="2014" name="Front. Microbiol.">
        <title>High frequency of phylogenetically diverse reductive dehalogenase-homologous genes in deep subseafloor sedimentary metagenomes.</title>
        <authorList>
            <person name="Kawai M."/>
            <person name="Futagami T."/>
            <person name="Toyoda A."/>
            <person name="Takaki Y."/>
            <person name="Nishi S."/>
            <person name="Hori S."/>
            <person name="Arai W."/>
            <person name="Tsubouchi T."/>
            <person name="Morono Y."/>
            <person name="Uchiyama I."/>
            <person name="Ito T."/>
            <person name="Fujiyama A."/>
            <person name="Inagaki F."/>
            <person name="Takami H."/>
        </authorList>
    </citation>
    <scope>NUCLEOTIDE SEQUENCE</scope>
    <source>
        <strain evidence="1">Expedition CK06-06</strain>
    </source>
</reference>
<dbReference type="EMBL" id="BARS01057128">
    <property type="protein sequence ID" value="GAG48822.1"/>
    <property type="molecule type" value="Genomic_DNA"/>
</dbReference>
<accession>X0YPI0</accession>
<comment type="caution">
    <text evidence="1">The sequence shown here is derived from an EMBL/GenBank/DDBJ whole genome shotgun (WGS) entry which is preliminary data.</text>
</comment>
<evidence type="ECO:0000313" key="1">
    <source>
        <dbReference type="EMBL" id="GAG48822.1"/>
    </source>
</evidence>
<proteinExistence type="predicted"/>
<dbReference type="AlphaFoldDB" id="X0YPI0"/>
<sequence>MRRRDAASVRRFRPPWHVEQIDGGFKVLDASGRALVYIYARDTREQADIAKVLTFDEARRIAVNVARLPGLLGPTTN</sequence>
<gene>
    <name evidence="1" type="ORF">S01H1_83882</name>
</gene>
<protein>
    <submittedName>
        <fullName evidence="1">Uncharacterized protein</fullName>
    </submittedName>
</protein>
<organism evidence="1">
    <name type="scientific">marine sediment metagenome</name>
    <dbReference type="NCBI Taxonomy" id="412755"/>
    <lineage>
        <taxon>unclassified sequences</taxon>
        <taxon>metagenomes</taxon>
        <taxon>ecological metagenomes</taxon>
    </lineage>
</organism>
<name>X0YPI0_9ZZZZ</name>